<dbReference type="GO" id="GO:0009289">
    <property type="term" value="C:pilus"/>
    <property type="evidence" value="ECO:0007669"/>
    <property type="project" value="UniProtKB-SubCell"/>
</dbReference>
<feature type="chain" id="PRO_5018189115" description="Fimbrial-type adhesion domain-containing protein" evidence="5">
    <location>
        <begin position="18"/>
        <end position="156"/>
    </location>
</feature>
<dbReference type="InterPro" id="IPR050263">
    <property type="entry name" value="Bact_Fimbrial_Adh_Pro"/>
</dbReference>
<dbReference type="SUPFAM" id="SSF49401">
    <property type="entry name" value="Bacterial adhesins"/>
    <property type="match status" value="1"/>
</dbReference>
<accession>A0A3M4B4W3</accession>
<dbReference type="GO" id="GO:0043709">
    <property type="term" value="P:cell adhesion involved in single-species biofilm formation"/>
    <property type="evidence" value="ECO:0007669"/>
    <property type="project" value="TreeGrafter"/>
</dbReference>
<dbReference type="PANTHER" id="PTHR33420">
    <property type="entry name" value="FIMBRIAL SUBUNIT ELFA-RELATED"/>
    <property type="match status" value="1"/>
</dbReference>
<dbReference type="Pfam" id="PF00419">
    <property type="entry name" value="Fimbrial"/>
    <property type="match status" value="1"/>
</dbReference>
<evidence type="ECO:0000313" key="8">
    <source>
        <dbReference type="Proteomes" id="UP000276587"/>
    </source>
</evidence>
<dbReference type="RefSeq" id="WP_064052316.1">
    <property type="nucleotide sequence ID" value="NZ_RBPW01000256.1"/>
</dbReference>
<evidence type="ECO:0000256" key="1">
    <source>
        <dbReference type="ARBA" id="ARBA00004561"/>
    </source>
</evidence>
<dbReference type="Proteomes" id="UP000276587">
    <property type="component" value="Unassembled WGS sequence"/>
</dbReference>
<keyword evidence="4" id="KW-0281">Fimbrium</keyword>
<evidence type="ECO:0000256" key="3">
    <source>
        <dbReference type="ARBA" id="ARBA00022729"/>
    </source>
</evidence>
<gene>
    <name evidence="7" type="ORF">ALQ29_04735</name>
</gene>
<dbReference type="InterPro" id="IPR036937">
    <property type="entry name" value="Adhesion_dom_fimbrial_sf"/>
</dbReference>
<keyword evidence="3 5" id="KW-0732">Signal</keyword>
<evidence type="ECO:0000256" key="4">
    <source>
        <dbReference type="ARBA" id="ARBA00023263"/>
    </source>
</evidence>
<dbReference type="Gene3D" id="2.60.40.1090">
    <property type="entry name" value="Fimbrial-type adhesion domain"/>
    <property type="match status" value="1"/>
</dbReference>
<sequence>MKTSLLALALLSATAQAADTVNITVRGTLTRPPCVLSTSTTLTAEFGDVRTDQVTTTATQPIPVQLICPAGSSMNVSFSANNGTHTATVAKTTVDNLGVSLLWAADDSLANLNGTTKRYTNLSGNVDISLKAQLIARGALTPGAFSSSMVMTINYL</sequence>
<evidence type="ECO:0000313" key="7">
    <source>
        <dbReference type="EMBL" id="RMP13606.1"/>
    </source>
</evidence>
<dbReference type="EMBL" id="RBQF01000057">
    <property type="protein sequence ID" value="RMP13606.1"/>
    <property type="molecule type" value="Genomic_DNA"/>
</dbReference>
<feature type="signal peptide" evidence="5">
    <location>
        <begin position="1"/>
        <end position="17"/>
    </location>
</feature>
<name>A0A3M4B4W3_PSEMA</name>
<comment type="similarity">
    <text evidence="2">Belongs to the fimbrial protein family.</text>
</comment>
<proteinExistence type="inferred from homology"/>
<dbReference type="InterPro" id="IPR008966">
    <property type="entry name" value="Adhesion_dom_sf"/>
</dbReference>
<feature type="domain" description="Fimbrial-type adhesion" evidence="6">
    <location>
        <begin position="24"/>
        <end position="155"/>
    </location>
</feature>
<organism evidence="7 8">
    <name type="scientific">Pseudomonas marginalis pv. marginalis</name>
    <dbReference type="NCBI Taxonomy" id="97473"/>
    <lineage>
        <taxon>Bacteria</taxon>
        <taxon>Pseudomonadati</taxon>
        <taxon>Pseudomonadota</taxon>
        <taxon>Gammaproteobacteria</taxon>
        <taxon>Pseudomonadales</taxon>
        <taxon>Pseudomonadaceae</taxon>
        <taxon>Pseudomonas</taxon>
    </lineage>
</organism>
<protein>
    <recommendedName>
        <fullName evidence="6">Fimbrial-type adhesion domain-containing protein</fullName>
    </recommendedName>
</protein>
<dbReference type="PANTHER" id="PTHR33420:SF3">
    <property type="entry name" value="FIMBRIAL SUBUNIT ELFA"/>
    <property type="match status" value="1"/>
</dbReference>
<evidence type="ECO:0000256" key="5">
    <source>
        <dbReference type="SAM" id="SignalP"/>
    </source>
</evidence>
<evidence type="ECO:0000256" key="2">
    <source>
        <dbReference type="ARBA" id="ARBA00006671"/>
    </source>
</evidence>
<evidence type="ECO:0000259" key="6">
    <source>
        <dbReference type="Pfam" id="PF00419"/>
    </source>
</evidence>
<dbReference type="AlphaFoldDB" id="A0A3M4B4W3"/>
<reference evidence="7 8" key="1">
    <citation type="submission" date="2018-08" db="EMBL/GenBank/DDBJ databases">
        <title>Recombination of ecologically and evolutionarily significant loci maintains genetic cohesion in the Pseudomonas syringae species complex.</title>
        <authorList>
            <person name="Dillon M."/>
            <person name="Thakur S."/>
            <person name="Almeida R.N.D."/>
            <person name="Weir B.S."/>
            <person name="Guttman D.S."/>
        </authorList>
    </citation>
    <scope>NUCLEOTIDE SEQUENCE [LARGE SCALE GENOMIC DNA]</scope>
    <source>
        <strain evidence="7 8">ICMP 3555</strain>
    </source>
</reference>
<keyword evidence="8" id="KW-1185">Reference proteome</keyword>
<comment type="caution">
    <text evidence="7">The sequence shown here is derived from an EMBL/GenBank/DDBJ whole genome shotgun (WGS) entry which is preliminary data.</text>
</comment>
<dbReference type="InterPro" id="IPR000259">
    <property type="entry name" value="Adhesion_dom_fimbrial"/>
</dbReference>
<comment type="subcellular location">
    <subcellularLocation>
        <location evidence="1">Fimbrium</location>
    </subcellularLocation>
</comment>